<dbReference type="GO" id="GO:0016705">
    <property type="term" value="F:oxidoreductase activity, acting on paired donors, with incorporation or reduction of molecular oxygen"/>
    <property type="evidence" value="ECO:0007669"/>
    <property type="project" value="InterPro"/>
</dbReference>
<dbReference type="InterPro" id="IPR017972">
    <property type="entry name" value="Cyt_P450_CS"/>
</dbReference>
<proteinExistence type="inferred from homology"/>
<dbReference type="PANTHER" id="PTHR47951:SF7">
    <property type="entry name" value="FLAVONOID 3',5'-HYDROXYLASE-LIKE ISOFORM X1"/>
    <property type="match status" value="1"/>
</dbReference>
<keyword evidence="10" id="KW-1133">Transmembrane helix</keyword>
<dbReference type="Gene3D" id="1.10.630.10">
    <property type="entry name" value="Cytochrome P450"/>
    <property type="match status" value="1"/>
</dbReference>
<evidence type="ECO:0000313" key="12">
    <source>
        <dbReference type="Proteomes" id="UP000238479"/>
    </source>
</evidence>
<evidence type="ECO:0000256" key="7">
    <source>
        <dbReference type="ARBA" id="ARBA00023033"/>
    </source>
</evidence>
<dbReference type="InterPro" id="IPR036396">
    <property type="entry name" value="Cyt_P450_sf"/>
</dbReference>
<dbReference type="SUPFAM" id="SSF48264">
    <property type="entry name" value="Cytochrome P450"/>
    <property type="match status" value="1"/>
</dbReference>
<dbReference type="InterPro" id="IPR002401">
    <property type="entry name" value="Cyt_P450_E_grp-I"/>
</dbReference>
<dbReference type="InterPro" id="IPR001128">
    <property type="entry name" value="Cyt_P450"/>
</dbReference>
<dbReference type="OrthoDB" id="2789670at2759"/>
<gene>
    <name evidence="11" type="ORF">RchiOBHm_Chr7g0201681</name>
</gene>
<keyword evidence="5 9" id="KW-0560">Oxidoreductase</keyword>
<evidence type="ECO:0000256" key="6">
    <source>
        <dbReference type="ARBA" id="ARBA00023004"/>
    </source>
</evidence>
<keyword evidence="6 8" id="KW-0408">Iron</keyword>
<dbReference type="GO" id="GO:0020037">
    <property type="term" value="F:heme binding"/>
    <property type="evidence" value="ECO:0007669"/>
    <property type="project" value="InterPro"/>
</dbReference>
<feature type="transmembrane region" description="Helical" evidence="10">
    <location>
        <begin position="20"/>
        <end position="38"/>
    </location>
</feature>
<keyword evidence="3 8" id="KW-0349">Heme</keyword>
<dbReference type="PRINTS" id="PR00385">
    <property type="entry name" value="P450"/>
</dbReference>
<dbReference type="AlphaFoldDB" id="A0A2P6P823"/>
<dbReference type="EMBL" id="PDCK01000045">
    <property type="protein sequence ID" value="PRQ18052.1"/>
    <property type="molecule type" value="Genomic_DNA"/>
</dbReference>
<protein>
    <submittedName>
        <fullName evidence="11">Putative cytochrome P450</fullName>
    </submittedName>
</protein>
<dbReference type="PROSITE" id="PS00086">
    <property type="entry name" value="CYTOCHROME_P450"/>
    <property type="match status" value="1"/>
</dbReference>
<dbReference type="PANTHER" id="PTHR47951">
    <property type="entry name" value="OS08G0547900 PROTEIN"/>
    <property type="match status" value="1"/>
</dbReference>
<evidence type="ECO:0000313" key="11">
    <source>
        <dbReference type="EMBL" id="PRQ18052.1"/>
    </source>
</evidence>
<dbReference type="GO" id="GO:0004497">
    <property type="term" value="F:monooxygenase activity"/>
    <property type="evidence" value="ECO:0007669"/>
    <property type="project" value="UniProtKB-KW"/>
</dbReference>
<evidence type="ECO:0000256" key="9">
    <source>
        <dbReference type="RuleBase" id="RU000461"/>
    </source>
</evidence>
<dbReference type="PRINTS" id="PR00463">
    <property type="entry name" value="EP450I"/>
</dbReference>
<evidence type="ECO:0000256" key="8">
    <source>
        <dbReference type="PIRSR" id="PIRSR602401-1"/>
    </source>
</evidence>
<dbReference type="STRING" id="74649.A0A2P6P823"/>
<evidence type="ECO:0000256" key="2">
    <source>
        <dbReference type="ARBA" id="ARBA00010617"/>
    </source>
</evidence>
<keyword evidence="12" id="KW-1185">Reference proteome</keyword>
<evidence type="ECO:0000256" key="4">
    <source>
        <dbReference type="ARBA" id="ARBA00022723"/>
    </source>
</evidence>
<keyword evidence="10" id="KW-0812">Transmembrane</keyword>
<evidence type="ECO:0000256" key="3">
    <source>
        <dbReference type="ARBA" id="ARBA00022617"/>
    </source>
</evidence>
<accession>A0A2P6P823</accession>
<evidence type="ECO:0000256" key="10">
    <source>
        <dbReference type="SAM" id="Phobius"/>
    </source>
</evidence>
<comment type="similarity">
    <text evidence="2 9">Belongs to the cytochrome P450 family.</text>
</comment>
<keyword evidence="7 9" id="KW-0503">Monooxygenase</keyword>
<dbReference type="Proteomes" id="UP000238479">
    <property type="component" value="Chromosome 7"/>
</dbReference>
<evidence type="ECO:0000256" key="1">
    <source>
        <dbReference type="ARBA" id="ARBA00001971"/>
    </source>
</evidence>
<keyword evidence="10" id="KW-0472">Membrane</keyword>
<dbReference type="OMA" id="IGHRVEK"/>
<dbReference type="FunFam" id="1.10.630.10:FF:000126">
    <property type="entry name" value="Predicted protein"/>
    <property type="match status" value="1"/>
</dbReference>
<comment type="caution">
    <text evidence="11">The sequence shown here is derived from an EMBL/GenBank/DDBJ whole genome shotgun (WGS) entry which is preliminary data.</text>
</comment>
<dbReference type="GO" id="GO:0005506">
    <property type="term" value="F:iron ion binding"/>
    <property type="evidence" value="ECO:0007669"/>
    <property type="project" value="InterPro"/>
</dbReference>
<dbReference type="Gramene" id="PRQ18052">
    <property type="protein sequence ID" value="PRQ18052"/>
    <property type="gene ID" value="RchiOBHm_Chr7g0201681"/>
</dbReference>
<name>A0A2P6P823_ROSCH</name>
<keyword evidence="4 8" id="KW-0479">Metal-binding</keyword>
<organism evidence="11 12">
    <name type="scientific">Rosa chinensis</name>
    <name type="common">China rose</name>
    <dbReference type="NCBI Taxonomy" id="74649"/>
    <lineage>
        <taxon>Eukaryota</taxon>
        <taxon>Viridiplantae</taxon>
        <taxon>Streptophyta</taxon>
        <taxon>Embryophyta</taxon>
        <taxon>Tracheophyta</taxon>
        <taxon>Spermatophyta</taxon>
        <taxon>Magnoliopsida</taxon>
        <taxon>eudicotyledons</taxon>
        <taxon>Gunneridae</taxon>
        <taxon>Pentapetalae</taxon>
        <taxon>rosids</taxon>
        <taxon>fabids</taxon>
        <taxon>Rosales</taxon>
        <taxon>Rosaceae</taxon>
        <taxon>Rosoideae</taxon>
        <taxon>Rosoideae incertae sedis</taxon>
        <taxon>Rosa</taxon>
    </lineage>
</organism>
<dbReference type="Pfam" id="PF00067">
    <property type="entry name" value="p450"/>
    <property type="match status" value="1"/>
</dbReference>
<comment type="cofactor">
    <cofactor evidence="1 8">
        <name>heme</name>
        <dbReference type="ChEBI" id="CHEBI:30413"/>
    </cofactor>
</comment>
<sequence>MRSSMWDASSEKHENLKEAVTIFLIIMAAISFWFLRTWNKHSRNPEQAPLPPGPNGVPLLGYLPFLGTNLHHQFTDLSRVYGPIYKLQLGTKLAIVVSSPSLVKEVVRDQDTIFAYRDLTVAARILSYGGSDIVFGTYGPDWRRMRKVLVSQMLSKTNLDGCYALRKEEVVKSISHIFSEKIGTPIDLGQCAFSTTINTTMRMLWGGTLQGEKKSDAGSEFRKVVEEMIELLEKPNVSDFFPALARFDIQGIGSQAKKLLSVTEKIFDSAIEAQINKAQNERVPQNHEEKGFLQFLLENNNHQDSATTLTIQQMKALLMDIVVGGTDTTAITVEWVMSELLQHPDEMRKVQEELTEIVGMDHLVEDFHLPKLHYLDAVIKETSRLHPAGSLLPPRCPSQSTTVGGYHIPKGSRVFLNVWSIHRNPSVWDNPLEFRPGRFLNTDPNNSFDYLGNKFQYLPFGSGRRICAGIPLAERMLIYLLASFLHSFEWRLPEDTEVDLSDKFGFVTKKVTPLIAIPTLRLTKLELYA</sequence>
<reference evidence="11 12" key="1">
    <citation type="journal article" date="2018" name="Nat. Genet.">
        <title>The Rosa genome provides new insights in the design of modern roses.</title>
        <authorList>
            <person name="Bendahmane M."/>
        </authorList>
    </citation>
    <scope>NUCLEOTIDE SEQUENCE [LARGE SCALE GENOMIC DNA]</scope>
    <source>
        <strain evidence="12">cv. Old Blush</strain>
    </source>
</reference>
<feature type="binding site" description="axial binding residue" evidence="8">
    <location>
        <position position="467"/>
    </location>
    <ligand>
        <name>heme</name>
        <dbReference type="ChEBI" id="CHEBI:30413"/>
    </ligand>
    <ligandPart>
        <name>Fe</name>
        <dbReference type="ChEBI" id="CHEBI:18248"/>
    </ligandPart>
</feature>
<evidence type="ECO:0000256" key="5">
    <source>
        <dbReference type="ARBA" id="ARBA00023002"/>
    </source>
</evidence>